<dbReference type="Gene3D" id="2.40.170.20">
    <property type="entry name" value="TonB-dependent receptor, beta-barrel domain"/>
    <property type="match status" value="1"/>
</dbReference>
<dbReference type="NCBIfam" id="TIGR04057">
    <property type="entry name" value="SusC_RagA_signa"/>
    <property type="match status" value="1"/>
</dbReference>
<dbReference type="PROSITE" id="PS52016">
    <property type="entry name" value="TONB_DEPENDENT_REC_3"/>
    <property type="match status" value="1"/>
</dbReference>
<dbReference type="InterPro" id="IPR036942">
    <property type="entry name" value="Beta-barrel_TonB_sf"/>
</dbReference>
<sequence length="1021" mass="111131">MKKMKVLSTYLLAVMACLLCGTATSAQVNTGRVKGVVRDESGNPMPFVNILAKNSLTNLTSGTQTDSAGVFNFPRLPVEGSYAFIVSMMGFETQTLSGYNLKANTSTSIIVKMKSSLSALNEVVVVGYGTRRKSDITGSVAIVSEKDLTQGVNNNAMQALNGKAAGVYVSQSSSAPGGGVAIRVRGAGSINSSNAVLVVVDGMPGVDPASVSQDDIASIQVLKDASAAAIYGSRAANGVVLITTKKGAAGQMNISYNGYVGMQQLAKKIRLLTAPEYMQVLNEMSVAQGQAEPFSQRFRDSIGKGTDWQDEIYQTAMAQNHQLSFNGGAKNHKYYVGLSYLNQDGILKNTNYERYNARVNYDLSPSEKIDVTLALNISRTKSNQAYNQTGINENAGAINTALNFDPTISPLKDANGRYRQNPLIALENPLAIIYGITRSNVVNNTYGMLSANYRPVNGLTLTARVGADLSTGRLDAYNSRITQFGQSAGGIGSIDYADNTHWLMEYLARYDRRIGGHNLSLLVGTTAERYDGSSAGASSRMFLSDITYTYLLGSGDGVNGDNVSSSRNSNKLHSYLGRLNYEYRDKYLLTASFRSDGTSRFSDAHKYALFPSLAVGWNIHKEPFMQTAKAVSNLKLRFGYGQIGNQDIGNFATLQTYKAAGRAVFGDNLYQGVEPARLPNTALRWETTEEYNAGVDFGFLNGRISGSLEFYVKNAKDQLFSKPVPAFTGFPSQVVNFGNVRNKGMDFLLNTRNVEGKDFSWESSISLSLLKNEVTRLPDFIPQLLTGAFSFVPNFALVQTGMPIYSYYGYEVDGIFQTDQEAAASGQPGAKAGSPRFRDQDGNKSIDPKDRVVLGSPLPKVTWGFNNTFNYKKLSLNVLVLGVHDAYALDANIVESLYPINFQRNHMAEYYLDRWTPENPGARYPSGINASTYGGQYSVNSYTVQDVSFVRLKTLTLGYTFPLAGKTIKSINAYVAGDNLFTITGYNGYDPDANSRNAVARVAQNSYPLAKVYRLGMKLNF</sequence>
<evidence type="ECO:0000256" key="1">
    <source>
        <dbReference type="ARBA" id="ARBA00004571"/>
    </source>
</evidence>
<keyword evidence="4 7" id="KW-0812">Transmembrane</keyword>
<dbReference type="Gene3D" id="2.170.130.10">
    <property type="entry name" value="TonB-dependent receptor, plug domain"/>
    <property type="match status" value="1"/>
</dbReference>
<keyword evidence="11" id="KW-0675">Receptor</keyword>
<feature type="compositionally biased region" description="Basic and acidic residues" evidence="8">
    <location>
        <begin position="836"/>
        <end position="849"/>
    </location>
</feature>
<dbReference type="InterPro" id="IPR012910">
    <property type="entry name" value="Plug_dom"/>
</dbReference>
<evidence type="ECO:0000313" key="12">
    <source>
        <dbReference type="Proteomes" id="UP001485459"/>
    </source>
</evidence>
<protein>
    <submittedName>
        <fullName evidence="11">TonB-dependent receptor</fullName>
    </submittedName>
</protein>
<reference evidence="12" key="1">
    <citation type="submission" date="2024-03" db="EMBL/GenBank/DDBJ databases">
        <title>Chitinophaga horti sp. nov., isolated from garden soil.</title>
        <authorList>
            <person name="Lee D.S."/>
            <person name="Han D.M."/>
            <person name="Baek J.H."/>
            <person name="Choi D.G."/>
            <person name="Jeon J.H."/>
            <person name="Jeon C.O."/>
        </authorList>
    </citation>
    <scope>NUCLEOTIDE SEQUENCE [LARGE SCALE GENOMIC DNA]</scope>
    <source>
        <strain evidence="12">GPA1</strain>
    </source>
</reference>
<evidence type="ECO:0000256" key="3">
    <source>
        <dbReference type="ARBA" id="ARBA00022452"/>
    </source>
</evidence>
<dbReference type="SUPFAM" id="SSF56935">
    <property type="entry name" value="Porins"/>
    <property type="match status" value="1"/>
</dbReference>
<comment type="subcellular location">
    <subcellularLocation>
        <location evidence="1 7">Cell outer membrane</location>
        <topology evidence="1 7">Multi-pass membrane protein</topology>
    </subcellularLocation>
</comment>
<dbReference type="Gene3D" id="2.60.40.1120">
    <property type="entry name" value="Carboxypeptidase-like, regulatory domain"/>
    <property type="match status" value="1"/>
</dbReference>
<gene>
    <name evidence="11" type="ORF">WJU16_04660</name>
</gene>
<evidence type="ECO:0000256" key="2">
    <source>
        <dbReference type="ARBA" id="ARBA00022448"/>
    </source>
</evidence>
<keyword evidence="12" id="KW-1185">Reference proteome</keyword>
<dbReference type="Pfam" id="PF07715">
    <property type="entry name" value="Plug"/>
    <property type="match status" value="1"/>
</dbReference>
<dbReference type="PROSITE" id="PS51257">
    <property type="entry name" value="PROKAR_LIPOPROTEIN"/>
    <property type="match status" value="1"/>
</dbReference>
<keyword evidence="3 7" id="KW-1134">Transmembrane beta strand</keyword>
<feature type="domain" description="TonB-dependent receptor plug" evidence="10">
    <location>
        <begin position="133"/>
        <end position="239"/>
    </location>
</feature>
<dbReference type="Proteomes" id="UP001485459">
    <property type="component" value="Chromosome"/>
</dbReference>
<name>A0ABZ2YSL9_9BACT</name>
<dbReference type="InterPro" id="IPR008969">
    <property type="entry name" value="CarboxyPept-like_regulatory"/>
</dbReference>
<feature type="region of interest" description="Disordered" evidence="8">
    <location>
        <begin position="823"/>
        <end position="849"/>
    </location>
</feature>
<comment type="similarity">
    <text evidence="7">Belongs to the TonB-dependent receptor family.</text>
</comment>
<dbReference type="RefSeq" id="WP_341837156.1">
    <property type="nucleotide sequence ID" value="NZ_CP149822.1"/>
</dbReference>
<feature type="chain" id="PRO_5047471982" evidence="9">
    <location>
        <begin position="27"/>
        <end position="1021"/>
    </location>
</feature>
<organism evidence="11 12">
    <name type="scientific">Chitinophaga pollutisoli</name>
    <dbReference type="NCBI Taxonomy" id="3133966"/>
    <lineage>
        <taxon>Bacteria</taxon>
        <taxon>Pseudomonadati</taxon>
        <taxon>Bacteroidota</taxon>
        <taxon>Chitinophagia</taxon>
        <taxon>Chitinophagales</taxon>
        <taxon>Chitinophagaceae</taxon>
        <taxon>Chitinophaga</taxon>
    </lineage>
</organism>
<keyword evidence="9" id="KW-0732">Signal</keyword>
<evidence type="ECO:0000256" key="9">
    <source>
        <dbReference type="SAM" id="SignalP"/>
    </source>
</evidence>
<dbReference type="InterPro" id="IPR037066">
    <property type="entry name" value="Plug_dom_sf"/>
</dbReference>
<dbReference type="EMBL" id="CP149822">
    <property type="protein sequence ID" value="WZN42322.1"/>
    <property type="molecule type" value="Genomic_DNA"/>
</dbReference>
<keyword evidence="2 7" id="KW-0813">Transport</keyword>
<feature type="signal peptide" evidence="9">
    <location>
        <begin position="1"/>
        <end position="26"/>
    </location>
</feature>
<evidence type="ECO:0000313" key="11">
    <source>
        <dbReference type="EMBL" id="WZN42322.1"/>
    </source>
</evidence>
<accession>A0ABZ2YSL9</accession>
<dbReference type="InterPro" id="IPR039426">
    <property type="entry name" value="TonB-dep_rcpt-like"/>
</dbReference>
<dbReference type="NCBIfam" id="TIGR04056">
    <property type="entry name" value="OMP_RagA_SusC"/>
    <property type="match status" value="1"/>
</dbReference>
<keyword evidence="6 7" id="KW-0998">Cell outer membrane</keyword>
<evidence type="ECO:0000256" key="8">
    <source>
        <dbReference type="SAM" id="MobiDB-lite"/>
    </source>
</evidence>
<dbReference type="SUPFAM" id="SSF49464">
    <property type="entry name" value="Carboxypeptidase regulatory domain-like"/>
    <property type="match status" value="1"/>
</dbReference>
<keyword evidence="5 7" id="KW-0472">Membrane</keyword>
<evidence type="ECO:0000256" key="4">
    <source>
        <dbReference type="ARBA" id="ARBA00022692"/>
    </source>
</evidence>
<evidence type="ECO:0000256" key="7">
    <source>
        <dbReference type="PROSITE-ProRule" id="PRU01360"/>
    </source>
</evidence>
<evidence type="ECO:0000256" key="5">
    <source>
        <dbReference type="ARBA" id="ARBA00023136"/>
    </source>
</evidence>
<dbReference type="Pfam" id="PF13620">
    <property type="entry name" value="CarboxypepD_reg"/>
    <property type="match status" value="1"/>
</dbReference>
<dbReference type="InterPro" id="IPR023997">
    <property type="entry name" value="TonB-dep_OMP_SusC/RagA_CS"/>
</dbReference>
<evidence type="ECO:0000256" key="6">
    <source>
        <dbReference type="ARBA" id="ARBA00023237"/>
    </source>
</evidence>
<evidence type="ECO:0000259" key="10">
    <source>
        <dbReference type="Pfam" id="PF07715"/>
    </source>
</evidence>
<proteinExistence type="inferred from homology"/>
<dbReference type="InterPro" id="IPR023996">
    <property type="entry name" value="TonB-dep_OMP_SusC/RagA"/>
</dbReference>